<evidence type="ECO:0000256" key="1">
    <source>
        <dbReference type="SAM" id="MobiDB-lite"/>
    </source>
</evidence>
<evidence type="ECO:0000313" key="2">
    <source>
        <dbReference type="EMBL" id="KAJ6828143.1"/>
    </source>
</evidence>
<dbReference type="AlphaFoldDB" id="A0AAX6GLN6"/>
<feature type="region of interest" description="Disordered" evidence="1">
    <location>
        <begin position="62"/>
        <end position="89"/>
    </location>
</feature>
<protein>
    <submittedName>
        <fullName evidence="3">Kinesin-like protein KIN-5C isoform X2</fullName>
    </submittedName>
</protein>
<proteinExistence type="predicted"/>
<sequence length="89" mass="9531">MNLTTASTSPSVPARAAALPLSTTTTSTLISSTGLSLLIITGREVRDPWREVQGAEVQPDLLRSSTQHEKHVGVASLRVEAPSPRLTRR</sequence>
<gene>
    <name evidence="3" type="ORF">M6B38_357365</name>
    <name evidence="2" type="ORF">M6B38_365630</name>
</gene>
<reference evidence="3" key="2">
    <citation type="submission" date="2023-04" db="EMBL/GenBank/DDBJ databases">
        <authorList>
            <person name="Bruccoleri R.E."/>
            <person name="Oakeley E.J."/>
            <person name="Faust A.-M."/>
            <person name="Dessus-Babus S."/>
            <person name="Altorfer M."/>
            <person name="Burckhardt D."/>
            <person name="Oertli M."/>
            <person name="Naumann U."/>
            <person name="Petersen F."/>
            <person name="Wong J."/>
        </authorList>
    </citation>
    <scope>NUCLEOTIDE SEQUENCE</scope>
    <source>
        <strain evidence="3">GSM-AAB239-AS_SAM_17_03QT</strain>
        <tissue evidence="3">Leaf</tissue>
    </source>
</reference>
<evidence type="ECO:0000313" key="4">
    <source>
        <dbReference type="Proteomes" id="UP001140949"/>
    </source>
</evidence>
<name>A0AAX6GLN6_IRIPA</name>
<accession>A0AAX6GLN6</accession>
<reference evidence="3" key="1">
    <citation type="journal article" date="2023" name="GigaByte">
        <title>Genome assembly of the bearded iris, Iris pallida Lam.</title>
        <authorList>
            <person name="Bruccoleri R.E."/>
            <person name="Oakeley E.J."/>
            <person name="Faust A.M.E."/>
            <person name="Altorfer M."/>
            <person name="Dessus-Babus S."/>
            <person name="Burckhardt D."/>
            <person name="Oertli M."/>
            <person name="Naumann U."/>
            <person name="Petersen F."/>
            <person name="Wong J."/>
        </authorList>
    </citation>
    <scope>NUCLEOTIDE SEQUENCE</scope>
    <source>
        <strain evidence="3">GSM-AAB239-AS_SAM_17_03QT</strain>
    </source>
</reference>
<evidence type="ECO:0000313" key="3">
    <source>
        <dbReference type="EMBL" id="KAJ6829564.1"/>
    </source>
</evidence>
<dbReference type="EMBL" id="JANAVB010019794">
    <property type="protein sequence ID" value="KAJ6828143.1"/>
    <property type="molecule type" value="Genomic_DNA"/>
</dbReference>
<dbReference type="EMBL" id="JANAVB010018399">
    <property type="protein sequence ID" value="KAJ6829564.1"/>
    <property type="molecule type" value="Genomic_DNA"/>
</dbReference>
<comment type="caution">
    <text evidence="3">The sequence shown here is derived from an EMBL/GenBank/DDBJ whole genome shotgun (WGS) entry which is preliminary data.</text>
</comment>
<organism evidence="3 4">
    <name type="scientific">Iris pallida</name>
    <name type="common">Sweet iris</name>
    <dbReference type="NCBI Taxonomy" id="29817"/>
    <lineage>
        <taxon>Eukaryota</taxon>
        <taxon>Viridiplantae</taxon>
        <taxon>Streptophyta</taxon>
        <taxon>Embryophyta</taxon>
        <taxon>Tracheophyta</taxon>
        <taxon>Spermatophyta</taxon>
        <taxon>Magnoliopsida</taxon>
        <taxon>Liliopsida</taxon>
        <taxon>Asparagales</taxon>
        <taxon>Iridaceae</taxon>
        <taxon>Iridoideae</taxon>
        <taxon>Irideae</taxon>
        <taxon>Iris</taxon>
    </lineage>
</organism>
<dbReference type="Proteomes" id="UP001140949">
    <property type="component" value="Unassembled WGS sequence"/>
</dbReference>
<keyword evidence="4" id="KW-1185">Reference proteome</keyword>